<evidence type="ECO:0000256" key="2">
    <source>
        <dbReference type="SAM" id="Coils"/>
    </source>
</evidence>
<gene>
    <name evidence="3" type="ORF">PLOB_00011796</name>
</gene>
<dbReference type="Proteomes" id="UP001159405">
    <property type="component" value="Unassembled WGS sequence"/>
</dbReference>
<evidence type="ECO:0000256" key="1">
    <source>
        <dbReference type="ARBA" id="ARBA00022722"/>
    </source>
</evidence>
<name>A0ABN8QZY1_9CNID</name>
<evidence type="ECO:0000313" key="4">
    <source>
        <dbReference type="Proteomes" id="UP001159405"/>
    </source>
</evidence>
<keyword evidence="4" id="KW-1185">Reference proteome</keyword>
<feature type="coiled-coil region" evidence="2">
    <location>
        <begin position="70"/>
        <end position="100"/>
    </location>
</feature>
<feature type="coiled-coil region" evidence="2">
    <location>
        <begin position="605"/>
        <end position="643"/>
    </location>
</feature>
<organism evidence="3 4">
    <name type="scientific">Porites lobata</name>
    <dbReference type="NCBI Taxonomy" id="104759"/>
    <lineage>
        <taxon>Eukaryota</taxon>
        <taxon>Metazoa</taxon>
        <taxon>Cnidaria</taxon>
        <taxon>Anthozoa</taxon>
        <taxon>Hexacorallia</taxon>
        <taxon>Scleractinia</taxon>
        <taxon>Fungiina</taxon>
        <taxon>Poritidae</taxon>
        <taxon>Porites</taxon>
    </lineage>
</organism>
<keyword evidence="1" id="KW-0378">Hydrolase</keyword>
<evidence type="ECO:0000313" key="3">
    <source>
        <dbReference type="EMBL" id="CAH3171360.1"/>
    </source>
</evidence>
<proteinExistence type="predicted"/>
<protein>
    <submittedName>
        <fullName evidence="3">Uncharacterized protein</fullName>
    </submittedName>
</protein>
<keyword evidence="2" id="KW-0175">Coiled coil</keyword>
<dbReference type="InterPro" id="IPR022894">
    <property type="entry name" value="Oligoribonuclease"/>
</dbReference>
<accession>A0ABN8QZY1</accession>
<comment type="caution">
    <text evidence="3">The sequence shown here is derived from an EMBL/GenBank/DDBJ whole genome shotgun (WGS) entry which is preliminary data.</text>
</comment>
<sequence length="647" mass="72996">MVRETLTPKSKKIAELKDENRGLKRSVSKMLEKCSISIELSEKKVSHIKKQKSTQANEIDLLKERNAANILKLESCAKELNEKNKELEQLTCLLEDETISTFEDGKYVDEVREVIMDLLAMNVSMSKVNEVIRTVLKKLTGKSLSRLPSKAVHSRLLVEAKHLADVQLGRAMLEEADPSQVVGNTLHGDGTTKYHRHYQDFEITTPSCQTYSMGLLELGKSDTEAIMDSFNYRVKEITQALSSGENLTVEDKVAELVTSIKNTMSDQGPTNATFNEQLTELRKELLPKVVEKWEDLTNKALKLFEHAATESRNPLAFLSSNESGSCRLTRTACEAFHPHGSQTAGVSEYFDVHLSENGVESKLVEFIGNLFNIIFYSSAAVFYHNSHIQDFLFKWPSPNRLLQLVAKDIVEPVYLAGVRALGILDKIVTGPFFRLTETATSALELNPHLKRMQECVEQWSMDASPLLEGATPFDEDIVPIHRANIFDSLFQEQSIIFNSWIILFERKAQDPLLGGKYASLSSEQLAQAVNVPATNMASERDFGVFDLLLHLRPAARLISHEALVMWTNNKTTAWLNSLSPEDKEKCMADARANTGAILARYKERKEKIFQQRKEKLLEKQRAKEEAERKLRQQRLNLVNSIAELGGP</sequence>
<reference evidence="3 4" key="1">
    <citation type="submission" date="2022-05" db="EMBL/GenBank/DDBJ databases">
        <authorList>
            <consortium name="Genoscope - CEA"/>
            <person name="William W."/>
        </authorList>
    </citation>
    <scope>NUCLEOTIDE SEQUENCE [LARGE SCALE GENOMIC DNA]</scope>
</reference>
<feature type="non-terminal residue" evidence="3">
    <location>
        <position position="647"/>
    </location>
</feature>
<dbReference type="EMBL" id="CALNXK010000163">
    <property type="protein sequence ID" value="CAH3171360.1"/>
    <property type="molecule type" value="Genomic_DNA"/>
</dbReference>
<keyword evidence="1" id="KW-0540">Nuclease</keyword>
<dbReference type="PANTHER" id="PTHR11046">
    <property type="entry name" value="OLIGORIBONUCLEASE, MITOCHONDRIAL"/>
    <property type="match status" value="1"/>
</dbReference>
<dbReference type="PANTHER" id="PTHR11046:SF29">
    <property type="match status" value="1"/>
</dbReference>